<evidence type="ECO:0000313" key="1">
    <source>
        <dbReference type="EMBL" id="EEY21674.1"/>
    </source>
</evidence>
<evidence type="ECO:0000313" key="2">
    <source>
        <dbReference type="Proteomes" id="UP000008698"/>
    </source>
</evidence>
<proteinExistence type="predicted"/>
<dbReference type="KEGG" id="val:VDBG_07784"/>
<protein>
    <submittedName>
        <fullName evidence="1">Predicted protein</fullName>
    </submittedName>
</protein>
<name>C9SSA9_VERA1</name>
<dbReference type="HOGENOM" id="CLU_1416162_0_0_1"/>
<sequence>MRLLLELSRLFPSWCVSADALAFLWTCTSTTTTITTNPASTPKRPKGGAGNRRAQACRPCVVRLTADNLQVVVQERYPGVPGYNCVCHDQRGTGHPAGAWEDASPVFYQTENAVPAARAEAAARLPPDPRGLAPAPAAVSQPVAAALTAHQLAVQASLSRMESFLERLVAATEANVGDEPEDEEEVVIQGEE</sequence>
<dbReference type="RefSeq" id="XP_003002325.1">
    <property type="nucleotide sequence ID" value="XM_003002279.1"/>
</dbReference>
<dbReference type="AlphaFoldDB" id="C9SSA9"/>
<organism evidence="2">
    <name type="scientific">Verticillium alfalfae (strain VaMs.102 / ATCC MYA-4576 / FGSC 10136)</name>
    <name type="common">Verticillium wilt of alfalfa</name>
    <name type="synonym">Verticillium albo-atrum</name>
    <dbReference type="NCBI Taxonomy" id="526221"/>
    <lineage>
        <taxon>Eukaryota</taxon>
        <taxon>Fungi</taxon>
        <taxon>Dikarya</taxon>
        <taxon>Ascomycota</taxon>
        <taxon>Pezizomycotina</taxon>
        <taxon>Sordariomycetes</taxon>
        <taxon>Hypocreomycetidae</taxon>
        <taxon>Glomerellales</taxon>
        <taxon>Plectosphaerellaceae</taxon>
        <taxon>Verticillium</taxon>
    </lineage>
</organism>
<accession>C9SSA9</accession>
<keyword evidence="2" id="KW-1185">Reference proteome</keyword>
<dbReference type="Proteomes" id="UP000008698">
    <property type="component" value="Unassembled WGS sequence"/>
</dbReference>
<reference evidence="2" key="1">
    <citation type="journal article" date="2011" name="PLoS Pathog.">
        <title>Comparative genomics yields insights into niche adaptation of plant vascular wilt pathogens.</title>
        <authorList>
            <person name="Klosterman S.J."/>
            <person name="Subbarao K.V."/>
            <person name="Kang S."/>
            <person name="Veronese P."/>
            <person name="Gold S.E."/>
            <person name="Thomma B.P.H.J."/>
            <person name="Chen Z."/>
            <person name="Henrissat B."/>
            <person name="Lee Y.-H."/>
            <person name="Park J."/>
            <person name="Garcia-Pedrajas M.D."/>
            <person name="Barbara D.J."/>
            <person name="Anchieta A."/>
            <person name="de Jonge R."/>
            <person name="Santhanam P."/>
            <person name="Maruthachalam K."/>
            <person name="Atallah Z."/>
            <person name="Amyotte S.G."/>
            <person name="Paz Z."/>
            <person name="Inderbitzin P."/>
            <person name="Hayes R.J."/>
            <person name="Heiman D.I."/>
            <person name="Young S."/>
            <person name="Zeng Q."/>
            <person name="Engels R."/>
            <person name="Galagan J."/>
            <person name="Cuomo C.A."/>
            <person name="Dobinson K.F."/>
            <person name="Ma L.-J."/>
        </authorList>
    </citation>
    <scope>NUCLEOTIDE SEQUENCE [LARGE SCALE GENOMIC DNA]</scope>
    <source>
        <strain evidence="2">VaMs.102 / ATCC MYA-4576 / FGSC 10136</strain>
    </source>
</reference>
<dbReference type="GeneID" id="9527319"/>
<dbReference type="EMBL" id="DS985223">
    <property type="protein sequence ID" value="EEY21674.1"/>
    <property type="molecule type" value="Genomic_DNA"/>
</dbReference>
<gene>
    <name evidence="1" type="ORF">VDBG_07784</name>
</gene>